<evidence type="ECO:0000313" key="1">
    <source>
        <dbReference type="EMBL" id="DAD21833.1"/>
    </source>
</evidence>
<comment type="caution">
    <text evidence="1">The sequence shown here is derived from an EMBL/GenBank/DDBJ whole genome shotgun (WGS) entry which is preliminary data.</text>
</comment>
<protein>
    <submittedName>
        <fullName evidence="1">Uncharacterized protein</fullName>
    </submittedName>
</protein>
<dbReference type="Proteomes" id="UP000607653">
    <property type="component" value="Unassembled WGS sequence"/>
</dbReference>
<accession>A0A822XQ77</accession>
<name>A0A822XQ77_NELNU</name>
<gene>
    <name evidence="1" type="ORF">HUJ06_023296</name>
</gene>
<dbReference type="AlphaFoldDB" id="A0A822XQ77"/>
<keyword evidence="2" id="KW-1185">Reference proteome</keyword>
<evidence type="ECO:0000313" key="2">
    <source>
        <dbReference type="Proteomes" id="UP000607653"/>
    </source>
</evidence>
<dbReference type="EMBL" id="DUZY01000001">
    <property type="protein sequence ID" value="DAD21833.1"/>
    <property type="molecule type" value="Genomic_DNA"/>
</dbReference>
<organism evidence="1 2">
    <name type="scientific">Nelumbo nucifera</name>
    <name type="common">Sacred lotus</name>
    <dbReference type="NCBI Taxonomy" id="4432"/>
    <lineage>
        <taxon>Eukaryota</taxon>
        <taxon>Viridiplantae</taxon>
        <taxon>Streptophyta</taxon>
        <taxon>Embryophyta</taxon>
        <taxon>Tracheophyta</taxon>
        <taxon>Spermatophyta</taxon>
        <taxon>Magnoliopsida</taxon>
        <taxon>Proteales</taxon>
        <taxon>Nelumbonaceae</taxon>
        <taxon>Nelumbo</taxon>
    </lineage>
</organism>
<proteinExistence type="predicted"/>
<reference evidence="1 2" key="1">
    <citation type="journal article" date="2020" name="Mol. Biol. Evol.">
        <title>Distinct Expression and Methylation Patterns for Genes with Different Fates following a Single Whole-Genome Duplication in Flowering Plants.</title>
        <authorList>
            <person name="Shi T."/>
            <person name="Rahmani R.S."/>
            <person name="Gugger P.F."/>
            <person name="Wang M."/>
            <person name="Li H."/>
            <person name="Zhang Y."/>
            <person name="Li Z."/>
            <person name="Wang Q."/>
            <person name="Van de Peer Y."/>
            <person name="Marchal K."/>
            <person name="Chen J."/>
        </authorList>
    </citation>
    <scope>NUCLEOTIDE SEQUENCE [LARGE SCALE GENOMIC DNA]</scope>
    <source>
        <tissue evidence="1">Leaf</tissue>
    </source>
</reference>
<sequence length="86" mass="9734">MPVTPIIKRLIEDLKSIQPSVESECEREPSTADHMVFDVHENVLVVQLSSSGIPVECPEHPEELKDYYEREEIVPIGFTVSDPVMV</sequence>